<dbReference type="AlphaFoldDB" id="A0A6N2ZY94"/>
<dbReference type="GO" id="GO:0016829">
    <property type="term" value="F:lyase activity"/>
    <property type="evidence" value="ECO:0007669"/>
    <property type="project" value="UniProtKB-KW"/>
</dbReference>
<accession>A0A6N2ZY94</accession>
<dbReference type="EMBL" id="CACRUA010000007">
    <property type="protein sequence ID" value="VYT84609.1"/>
    <property type="molecule type" value="Genomic_DNA"/>
</dbReference>
<dbReference type="InterPro" id="IPR004507">
    <property type="entry name" value="UbiX-like"/>
</dbReference>
<dbReference type="InterPro" id="IPR036551">
    <property type="entry name" value="Flavin_trans-like"/>
</dbReference>
<feature type="binding site" evidence="5">
    <location>
        <begin position="17"/>
        <end position="19"/>
    </location>
    <ligand>
        <name>FMN</name>
        <dbReference type="ChEBI" id="CHEBI:58210"/>
    </ligand>
</feature>
<feature type="binding site" evidence="5">
    <location>
        <position position="130"/>
    </location>
    <ligand>
        <name>FMN</name>
        <dbReference type="ChEBI" id="CHEBI:58210"/>
    </ligand>
</feature>
<feature type="binding site" evidence="5">
    <location>
        <begin position="95"/>
        <end position="98"/>
    </location>
    <ligand>
        <name>FMN</name>
        <dbReference type="ChEBI" id="CHEBI:58210"/>
    </ligand>
</feature>
<dbReference type="HAMAP" id="MF_01984">
    <property type="entry name" value="ubiX_pad"/>
    <property type="match status" value="1"/>
</dbReference>
<reference evidence="7" key="1">
    <citation type="submission" date="2019-11" db="EMBL/GenBank/DDBJ databases">
        <authorList>
            <person name="Feng L."/>
        </authorList>
    </citation>
    <scope>NUCLEOTIDE SEQUENCE</scope>
    <source>
        <strain evidence="7">CsymbiosumLFYP84</strain>
    </source>
</reference>
<evidence type="ECO:0000256" key="2">
    <source>
        <dbReference type="ARBA" id="ARBA00022630"/>
    </source>
</evidence>
<gene>
    <name evidence="7" type="primary">pad1</name>
    <name evidence="5" type="synonym">ubiX</name>
    <name evidence="7" type="ORF">CSLFYP84_00725</name>
</gene>
<evidence type="ECO:0000259" key="6">
    <source>
        <dbReference type="Pfam" id="PF02441"/>
    </source>
</evidence>
<dbReference type="GO" id="GO:0106141">
    <property type="term" value="F:flavin prenyltransferase activity"/>
    <property type="evidence" value="ECO:0007669"/>
    <property type="project" value="UniProtKB-EC"/>
</dbReference>
<keyword evidence="1 5" id="KW-0637">Prenyltransferase</keyword>
<feature type="binding site" evidence="5">
    <location>
        <position position="160"/>
    </location>
    <ligand>
        <name>dimethylallyl phosphate</name>
        <dbReference type="ChEBI" id="CHEBI:88052"/>
    </ligand>
</feature>
<dbReference type="NCBIfam" id="TIGR00421">
    <property type="entry name" value="ubiX_pad"/>
    <property type="match status" value="1"/>
</dbReference>
<comment type="catalytic activity">
    <reaction evidence="5">
        <text>dimethylallyl phosphate + FMNH2 = prenylated FMNH2 + phosphate</text>
        <dbReference type="Rhea" id="RHEA:37743"/>
        <dbReference type="ChEBI" id="CHEBI:43474"/>
        <dbReference type="ChEBI" id="CHEBI:57618"/>
        <dbReference type="ChEBI" id="CHEBI:87467"/>
        <dbReference type="ChEBI" id="CHEBI:88052"/>
        <dbReference type="EC" id="2.5.1.129"/>
    </reaction>
</comment>
<evidence type="ECO:0000256" key="5">
    <source>
        <dbReference type="HAMAP-Rule" id="MF_01984"/>
    </source>
</evidence>
<dbReference type="SUPFAM" id="SSF52507">
    <property type="entry name" value="Homo-oligomeric flavin-containing Cys decarboxylases, HFCD"/>
    <property type="match status" value="1"/>
</dbReference>
<dbReference type="Gene3D" id="3.40.50.1950">
    <property type="entry name" value="Flavin prenyltransferase-like"/>
    <property type="match status" value="1"/>
</dbReference>
<dbReference type="NCBIfam" id="NF004685">
    <property type="entry name" value="PRK06029.1"/>
    <property type="match status" value="1"/>
</dbReference>
<proteinExistence type="inferred from homology"/>
<feature type="binding site" evidence="5">
    <location>
        <position position="44"/>
    </location>
    <ligand>
        <name>FMN</name>
        <dbReference type="ChEBI" id="CHEBI:58210"/>
    </ligand>
</feature>
<sequence length="198" mass="21850">MENHIRKNRRIIVGISGASGVILGYEMLKALREQDSTEIHLIVTEGAKRSLSLESKMTVDSLFSLADAVYHETEMEAPVASGSFHTDGMIVIPCSMKTLSAIATGYDSTLLVRAAGVCLKENRRIVLVPRETPLSRVHLRNMEAAASDGCIIIPPMLTFYNNAGTLQKQMEHIIGKILPHFGMQSQRFVPWTGKPNIM</sequence>
<dbReference type="EC" id="2.5.1.129" evidence="5"/>
<feature type="binding site" evidence="5">
    <location>
        <position position="176"/>
    </location>
    <ligand>
        <name>dimethylallyl phosphate</name>
        <dbReference type="ChEBI" id="CHEBI:88052"/>
    </ligand>
</feature>
<keyword evidence="4 5" id="KW-0808">Transferase</keyword>
<comment type="similarity">
    <text evidence="5">Belongs to the UbiX/PAD1 family.</text>
</comment>
<feature type="domain" description="Flavoprotein" evidence="6">
    <location>
        <begin position="10"/>
        <end position="178"/>
    </location>
</feature>
<evidence type="ECO:0000256" key="1">
    <source>
        <dbReference type="ARBA" id="ARBA00022602"/>
    </source>
</evidence>
<evidence type="ECO:0000256" key="3">
    <source>
        <dbReference type="ARBA" id="ARBA00022643"/>
    </source>
</evidence>
<comment type="function">
    <text evidence="5">Flavin prenyltransferase that catalyzes the synthesis of the prenylated FMN cofactor (prenyl-FMN) for 4-hydroxy-3-polyprenylbenzoic acid decarboxylase UbiD. The prenyltransferase is metal-independent and links a dimethylallyl moiety from dimethylallyl monophosphate (DMAP) to the flavin N5 and C6 atoms of FMN.</text>
</comment>
<evidence type="ECO:0000313" key="7">
    <source>
        <dbReference type="EMBL" id="VYT84609.1"/>
    </source>
</evidence>
<keyword evidence="2 5" id="KW-0285">Flavoprotein</keyword>
<keyword evidence="3 5" id="KW-0288">FMN</keyword>
<comment type="caution">
    <text evidence="5">Lacks conserved residue(s) required for the propagation of feature annotation.</text>
</comment>
<dbReference type="InterPro" id="IPR003382">
    <property type="entry name" value="Flavoprotein"/>
</dbReference>
<keyword evidence="7" id="KW-0456">Lyase</keyword>
<protein>
    <recommendedName>
        <fullName evidence="5">Flavin prenyltransferase UbiX</fullName>
        <ecNumber evidence="5">2.5.1.129</ecNumber>
    </recommendedName>
</protein>
<organism evidence="7">
    <name type="scientific">Clostridium symbiosum</name>
    <name type="common">Bacteroides symbiosus</name>
    <dbReference type="NCBI Taxonomy" id="1512"/>
    <lineage>
        <taxon>Bacteria</taxon>
        <taxon>Bacillati</taxon>
        <taxon>Bacillota</taxon>
        <taxon>Clostridia</taxon>
        <taxon>Lachnospirales</taxon>
        <taxon>Lachnospiraceae</taxon>
        <taxon>Otoolea</taxon>
    </lineage>
</organism>
<dbReference type="Pfam" id="PF02441">
    <property type="entry name" value="Flavoprotein"/>
    <property type="match status" value="1"/>
</dbReference>
<dbReference type="RefSeq" id="WP_156684375.1">
    <property type="nucleotide sequence ID" value="NZ_CACRUA010000007.1"/>
</dbReference>
<evidence type="ECO:0000256" key="4">
    <source>
        <dbReference type="ARBA" id="ARBA00022679"/>
    </source>
</evidence>
<name>A0A6N2ZY94_CLOSY</name>